<dbReference type="Pfam" id="PF04020">
    <property type="entry name" value="Phage_holin_4_2"/>
    <property type="match status" value="1"/>
</dbReference>
<feature type="transmembrane region" description="Helical" evidence="1">
    <location>
        <begin position="64"/>
        <end position="88"/>
    </location>
</feature>
<feature type="transmembrane region" description="Helical" evidence="1">
    <location>
        <begin position="100"/>
        <end position="121"/>
    </location>
</feature>
<gene>
    <name evidence="2" type="ORF">F0L17_13100</name>
</gene>
<keyword evidence="1" id="KW-0812">Transmembrane</keyword>
<dbReference type="Proteomes" id="UP000473014">
    <property type="component" value="Unassembled WGS sequence"/>
</dbReference>
<dbReference type="PANTHER" id="PTHR37309">
    <property type="entry name" value="SLR0284 PROTEIN"/>
    <property type="match status" value="1"/>
</dbReference>
<dbReference type="RefSeq" id="WP_155071219.1">
    <property type="nucleotide sequence ID" value="NZ_WIXO01000001.1"/>
</dbReference>
<reference evidence="2 3" key="1">
    <citation type="submission" date="2019-11" db="EMBL/GenBank/DDBJ databases">
        <authorList>
            <person name="Yuan L."/>
        </authorList>
    </citation>
    <scope>NUCLEOTIDE SEQUENCE [LARGE SCALE GENOMIC DNA]</scope>
    <source>
        <strain evidence="2 3">TRM43335</strain>
    </source>
</reference>
<sequence length="125" mass="13156">MVNFLVKTIANAVALAVAVWLLDDITLAGGDTGEKTLTLVLVALIFGLVNLVVKPIAKLLSFPVMILTLGLFALVVNALMLLLTSWLAGLADLAFHVDGFWTAVLGGLVISIVSWAVNMLLPDGD</sequence>
<protein>
    <submittedName>
        <fullName evidence="2">Phage holin family protein</fullName>
    </submittedName>
</protein>
<evidence type="ECO:0000313" key="2">
    <source>
        <dbReference type="EMBL" id="MTE20037.1"/>
    </source>
</evidence>
<keyword evidence="1" id="KW-1133">Transmembrane helix</keyword>
<dbReference type="PANTHER" id="PTHR37309:SF1">
    <property type="entry name" value="SLR0284 PROTEIN"/>
    <property type="match status" value="1"/>
</dbReference>
<evidence type="ECO:0000256" key="1">
    <source>
        <dbReference type="SAM" id="Phobius"/>
    </source>
</evidence>
<dbReference type="EMBL" id="WIXO01000001">
    <property type="protein sequence ID" value="MTE20037.1"/>
    <property type="molecule type" value="Genomic_DNA"/>
</dbReference>
<name>A0A6G2BCN7_9ACTN</name>
<accession>A0A6G2BCN7</accession>
<keyword evidence="1" id="KW-0472">Membrane</keyword>
<organism evidence="2 3">
    <name type="scientific">Streptomyces taklimakanensis</name>
    <dbReference type="NCBI Taxonomy" id="2569853"/>
    <lineage>
        <taxon>Bacteria</taxon>
        <taxon>Bacillati</taxon>
        <taxon>Actinomycetota</taxon>
        <taxon>Actinomycetes</taxon>
        <taxon>Kitasatosporales</taxon>
        <taxon>Streptomycetaceae</taxon>
        <taxon>Streptomyces</taxon>
    </lineage>
</organism>
<dbReference type="AlphaFoldDB" id="A0A6G2BCN7"/>
<dbReference type="InterPro" id="IPR007165">
    <property type="entry name" value="Phage_holin_4_2"/>
</dbReference>
<dbReference type="OrthoDB" id="9810847at2"/>
<feature type="transmembrane region" description="Helical" evidence="1">
    <location>
        <begin position="38"/>
        <end position="57"/>
    </location>
</feature>
<proteinExistence type="predicted"/>
<comment type="caution">
    <text evidence="2">The sequence shown here is derived from an EMBL/GenBank/DDBJ whole genome shotgun (WGS) entry which is preliminary data.</text>
</comment>
<keyword evidence="3" id="KW-1185">Reference proteome</keyword>
<evidence type="ECO:0000313" key="3">
    <source>
        <dbReference type="Proteomes" id="UP000473014"/>
    </source>
</evidence>